<keyword evidence="4" id="KW-1185">Reference proteome</keyword>
<dbReference type="InterPro" id="IPR029058">
    <property type="entry name" value="AB_hydrolase_fold"/>
</dbReference>
<dbReference type="SUPFAM" id="SSF53474">
    <property type="entry name" value="alpha/beta-Hydrolases"/>
    <property type="match status" value="1"/>
</dbReference>
<dbReference type="InterPro" id="IPR050593">
    <property type="entry name" value="LovG"/>
</dbReference>
<sequence>MHSTRYLCLHGAGTNADILRAQMGTVLREVSKEGKIEFVFLQGEIPSEPHPAIADVYEGPFFNWFPWPPKLGQERYKQTLQDAYDLIYEFVNEEGPFDGIIGFSQGATLAYMSLLNHAKLNPYDVPLFSRAIFICGMPPFRLTDDSEILLETDIQTLDIPAVHVMGAQDEVLDLSMALAELTNPALSLNIVHTKGHDIPKSKDFTSQLVKGMEQLDRAANALSM</sequence>
<dbReference type="OMA" id="YSYYRFP"/>
<dbReference type="GO" id="GO:0016787">
    <property type="term" value="F:hydrolase activity"/>
    <property type="evidence" value="ECO:0007669"/>
    <property type="project" value="UniProtKB-KW"/>
</dbReference>
<accession>A0A074Y200</accession>
<dbReference type="HOGENOM" id="CLU_051938_4_2_1"/>
<dbReference type="AlphaFoldDB" id="A0A074Y200"/>
<dbReference type="Gene3D" id="3.40.50.1820">
    <property type="entry name" value="alpha/beta hydrolase"/>
    <property type="match status" value="1"/>
</dbReference>
<dbReference type="Pfam" id="PF03959">
    <property type="entry name" value="FSH1"/>
    <property type="match status" value="1"/>
</dbReference>
<feature type="domain" description="Serine hydrolase" evidence="2">
    <location>
        <begin position="3"/>
        <end position="207"/>
    </location>
</feature>
<reference evidence="3 4" key="1">
    <citation type="journal article" date="2014" name="BMC Genomics">
        <title>Genome sequencing of four Aureobasidium pullulans varieties: biotechnological potential, stress tolerance, and description of new species.</title>
        <authorList>
            <person name="Gostin Ar C."/>
            <person name="Ohm R.A."/>
            <person name="Kogej T."/>
            <person name="Sonjak S."/>
            <person name="Turk M."/>
            <person name="Zajc J."/>
            <person name="Zalar P."/>
            <person name="Grube M."/>
            <person name="Sun H."/>
            <person name="Han J."/>
            <person name="Sharma A."/>
            <person name="Chiniquy J."/>
            <person name="Ngan C.Y."/>
            <person name="Lipzen A."/>
            <person name="Barry K."/>
            <person name="Grigoriev I.V."/>
            <person name="Gunde-Cimerman N."/>
        </authorList>
    </citation>
    <scope>NUCLEOTIDE SEQUENCE [LARGE SCALE GENOMIC DNA]</scope>
    <source>
        <strain evidence="3 4">EXF-2481</strain>
    </source>
</reference>
<dbReference type="PANTHER" id="PTHR48070:SF4">
    <property type="entry name" value="ESTERASE ALNB"/>
    <property type="match status" value="1"/>
</dbReference>
<dbReference type="EMBL" id="KL584775">
    <property type="protein sequence ID" value="KEQ91735.1"/>
    <property type="molecule type" value="Genomic_DNA"/>
</dbReference>
<dbReference type="GeneID" id="25367472"/>
<organism evidence="3 4">
    <name type="scientific">Aureobasidium subglaciale (strain EXF-2481)</name>
    <name type="common">Aureobasidium pullulans var. subglaciale</name>
    <dbReference type="NCBI Taxonomy" id="1043005"/>
    <lineage>
        <taxon>Eukaryota</taxon>
        <taxon>Fungi</taxon>
        <taxon>Dikarya</taxon>
        <taxon>Ascomycota</taxon>
        <taxon>Pezizomycotina</taxon>
        <taxon>Dothideomycetes</taxon>
        <taxon>Dothideomycetidae</taxon>
        <taxon>Dothideales</taxon>
        <taxon>Saccotheciaceae</taxon>
        <taxon>Aureobasidium</taxon>
    </lineage>
</organism>
<evidence type="ECO:0000313" key="4">
    <source>
        <dbReference type="Proteomes" id="UP000030641"/>
    </source>
</evidence>
<gene>
    <name evidence="3" type="ORF">AUEXF2481DRAFT_43669</name>
</gene>
<dbReference type="Proteomes" id="UP000030641">
    <property type="component" value="Unassembled WGS sequence"/>
</dbReference>
<dbReference type="OrthoDB" id="2094269at2759"/>
<evidence type="ECO:0000259" key="2">
    <source>
        <dbReference type="Pfam" id="PF03959"/>
    </source>
</evidence>
<dbReference type="RefSeq" id="XP_013340237.1">
    <property type="nucleotide sequence ID" value="XM_013484783.1"/>
</dbReference>
<dbReference type="InterPro" id="IPR005645">
    <property type="entry name" value="FSH-like_dom"/>
</dbReference>
<protein>
    <recommendedName>
        <fullName evidence="2">Serine hydrolase domain-containing protein</fullName>
    </recommendedName>
</protein>
<proteinExistence type="predicted"/>
<evidence type="ECO:0000256" key="1">
    <source>
        <dbReference type="ARBA" id="ARBA00022801"/>
    </source>
</evidence>
<evidence type="ECO:0000313" key="3">
    <source>
        <dbReference type="EMBL" id="KEQ91735.1"/>
    </source>
</evidence>
<dbReference type="InParanoid" id="A0A074Y200"/>
<dbReference type="PANTHER" id="PTHR48070">
    <property type="entry name" value="ESTERASE OVCA2"/>
    <property type="match status" value="1"/>
</dbReference>
<dbReference type="GO" id="GO:0005634">
    <property type="term" value="C:nucleus"/>
    <property type="evidence" value="ECO:0007669"/>
    <property type="project" value="TreeGrafter"/>
</dbReference>
<dbReference type="GO" id="GO:0019748">
    <property type="term" value="P:secondary metabolic process"/>
    <property type="evidence" value="ECO:0007669"/>
    <property type="project" value="TreeGrafter"/>
</dbReference>
<keyword evidence="1" id="KW-0378">Hydrolase</keyword>
<dbReference type="STRING" id="1043005.A0A074Y200"/>
<name>A0A074Y200_AURSE</name>
<dbReference type="GO" id="GO:0005737">
    <property type="term" value="C:cytoplasm"/>
    <property type="evidence" value="ECO:0007669"/>
    <property type="project" value="TreeGrafter"/>
</dbReference>